<sequence>MSDIWEKSRKLPFPRGTEAGLKAAGYMTLVPGDYVLLRDMWGSGKEEDDDIVMVVPSREVLAPFKNDMDAARDDALGDAVKRDLNKARLDEHGVWKGGARFEHSRLAVNIEGADRCYPLGTSYQTQRKLSGPTVGAKITGKVTTHHKIRQKVLKMSVRAAIAVLEASDPEVAEALQLQADNINSPRLGDESNYAFGAAQMNLAATQKSTSGSGSLQKEMGSFGLPHADDNDSPGGMTVILANSDLSPGVHPGYFLNVELGVAVELSGFTACCFSGLRQHGGYPPMDFSGNDPESWSYRFVVVCYPPKQMTDGDTSLALGALPKERMFHMPPEMIHPRYDGSTSTTNNATWIASGPTLTDDTAYLQWYYQAQCQQLAFFHRQVKAHSTMKLDLDALSKVFYYEDEHGQKTFPQSWPLRPEEANFSARAQAMHKWDAYKQKKAKFLPFMYRSGRKPVDVVHMPTEEEIQAEIAQKGKKSSLKRVAVGLDPTAQAKAKRRKKTVDVADPAQNPPQEKSKERRQPRPRNARLDSVELPYTPDKQNHVEQTVAQQDVSSDEEGENDGTVAKHYNLRHAFLGRSSNAHPAKLSITSYSNADIIMDDEEDRRVADDNSQAECSHAEAEEEDRVPTEPADSASSVPVFQRVLDVFSLRSLLLEYEHINSLAAQLLHAESPPPHSKLLEQFLSSYGGNDRTDAQFALELARMWPCHKRRSTNVELLDLTVAIERRDIMLASAAAWYWLTQECASEILLHAYELQEDSSVLDQATLWLPRLTRDVYFKLSEHGSDRLMHPGDYFPNNPSSMKAAYITHQGHHCAPDAVCVQVISLLRKWLGFPTTSDLLSAYFVLHLVDMCGGNLDVLLLRGVWRPYKEIKAAVLDMRHRRWSSLHLSDLAPFTEALLQLPLADESSTERGVLDSITIAIQECIPHISNYTDVSSAIRHMPGPYPLPDNDIPAISLLHSLRSESSLESSPQPPGSNTSPSLGALAPSTHSDRQTGLDAIVEFFRDLLPLVRGEEPTSVIQQLVASDMDRFLPFRNLAPTRRVVMGSDGPYHPANVRKPGAFASCVINRALTFNTPAVKDDGNPTLFSNEAEWDAFKEAHNFVKDDPQSLAYFFNMTCYGTAQGTRYGGMRDIDVYFAAEKDWEKLLSECQGKVPFTRFFRWAKQQVKRADKRSTPERPLGPRLQSRLPQVGKLTALLLAGDLSYSGVVQSPSAEEVAVVIHKNGLGSLMGLVDTGQIISKDVSQEEVVGAFQELLNYLQETIAQEDQDLVGLDAIMVEHLLCKFQRVHSQLPSFKGKGK</sequence>
<evidence type="ECO:0000313" key="3">
    <source>
        <dbReference type="Proteomes" id="UP000308197"/>
    </source>
</evidence>
<feature type="compositionally biased region" description="Polar residues" evidence="1">
    <location>
        <begin position="543"/>
        <end position="552"/>
    </location>
</feature>
<dbReference type="InParanoid" id="A0A5C3NU56"/>
<gene>
    <name evidence="2" type="ORF">K466DRAFT_605047</name>
</gene>
<dbReference type="EMBL" id="ML211708">
    <property type="protein sequence ID" value="TFK80781.1"/>
    <property type="molecule type" value="Genomic_DNA"/>
</dbReference>
<evidence type="ECO:0000256" key="1">
    <source>
        <dbReference type="SAM" id="MobiDB-lite"/>
    </source>
</evidence>
<feature type="compositionally biased region" description="Basic and acidic residues" evidence="1">
    <location>
        <begin position="513"/>
        <end position="530"/>
    </location>
</feature>
<evidence type="ECO:0000313" key="2">
    <source>
        <dbReference type="EMBL" id="TFK80781.1"/>
    </source>
</evidence>
<name>A0A5C3NU56_9APHY</name>
<protein>
    <submittedName>
        <fullName evidence="2">Uncharacterized protein</fullName>
    </submittedName>
</protein>
<feature type="region of interest" description="Disordered" evidence="1">
    <location>
        <begin position="962"/>
        <end position="990"/>
    </location>
</feature>
<feature type="region of interest" description="Disordered" evidence="1">
    <location>
        <begin position="604"/>
        <end position="633"/>
    </location>
</feature>
<accession>A0A5C3NU56</accession>
<reference evidence="2 3" key="1">
    <citation type="journal article" date="2019" name="Nat. Ecol. Evol.">
        <title>Megaphylogeny resolves global patterns of mushroom evolution.</title>
        <authorList>
            <person name="Varga T."/>
            <person name="Krizsan K."/>
            <person name="Foldi C."/>
            <person name="Dima B."/>
            <person name="Sanchez-Garcia M."/>
            <person name="Sanchez-Ramirez S."/>
            <person name="Szollosi G.J."/>
            <person name="Szarkandi J.G."/>
            <person name="Papp V."/>
            <person name="Albert L."/>
            <person name="Andreopoulos W."/>
            <person name="Angelini C."/>
            <person name="Antonin V."/>
            <person name="Barry K.W."/>
            <person name="Bougher N.L."/>
            <person name="Buchanan P."/>
            <person name="Buyck B."/>
            <person name="Bense V."/>
            <person name="Catcheside P."/>
            <person name="Chovatia M."/>
            <person name="Cooper J."/>
            <person name="Damon W."/>
            <person name="Desjardin D."/>
            <person name="Finy P."/>
            <person name="Geml J."/>
            <person name="Haridas S."/>
            <person name="Hughes K."/>
            <person name="Justo A."/>
            <person name="Karasinski D."/>
            <person name="Kautmanova I."/>
            <person name="Kiss B."/>
            <person name="Kocsube S."/>
            <person name="Kotiranta H."/>
            <person name="LaButti K.M."/>
            <person name="Lechner B.E."/>
            <person name="Liimatainen K."/>
            <person name="Lipzen A."/>
            <person name="Lukacs Z."/>
            <person name="Mihaltcheva S."/>
            <person name="Morgado L.N."/>
            <person name="Niskanen T."/>
            <person name="Noordeloos M.E."/>
            <person name="Ohm R.A."/>
            <person name="Ortiz-Santana B."/>
            <person name="Ovrebo C."/>
            <person name="Racz N."/>
            <person name="Riley R."/>
            <person name="Savchenko A."/>
            <person name="Shiryaev A."/>
            <person name="Soop K."/>
            <person name="Spirin V."/>
            <person name="Szebenyi C."/>
            <person name="Tomsovsky M."/>
            <person name="Tulloss R.E."/>
            <person name="Uehling J."/>
            <person name="Grigoriev I.V."/>
            <person name="Vagvolgyi C."/>
            <person name="Papp T."/>
            <person name="Martin F.M."/>
            <person name="Miettinen O."/>
            <person name="Hibbett D.S."/>
            <person name="Nagy L.G."/>
        </authorList>
    </citation>
    <scope>NUCLEOTIDE SEQUENCE [LARGE SCALE GENOMIC DNA]</scope>
    <source>
        <strain evidence="2 3">HHB13444</strain>
    </source>
</reference>
<dbReference type="Proteomes" id="UP000308197">
    <property type="component" value="Unassembled WGS sequence"/>
</dbReference>
<feature type="region of interest" description="Disordered" evidence="1">
    <location>
        <begin position="207"/>
        <end position="228"/>
    </location>
</feature>
<organism evidence="2 3">
    <name type="scientific">Polyporus arcularius HHB13444</name>
    <dbReference type="NCBI Taxonomy" id="1314778"/>
    <lineage>
        <taxon>Eukaryota</taxon>
        <taxon>Fungi</taxon>
        <taxon>Dikarya</taxon>
        <taxon>Basidiomycota</taxon>
        <taxon>Agaricomycotina</taxon>
        <taxon>Agaricomycetes</taxon>
        <taxon>Polyporales</taxon>
        <taxon>Polyporaceae</taxon>
        <taxon>Polyporus</taxon>
    </lineage>
</organism>
<feature type="region of interest" description="Disordered" evidence="1">
    <location>
        <begin position="485"/>
        <end position="562"/>
    </location>
</feature>
<proteinExistence type="predicted"/>
<keyword evidence="3" id="KW-1185">Reference proteome</keyword>